<dbReference type="EMBL" id="JASBWS010000205">
    <property type="protein sequence ID" value="KAJ9091292.1"/>
    <property type="molecule type" value="Genomic_DNA"/>
</dbReference>
<accession>A0ACC2UY67</accession>
<proteinExistence type="predicted"/>
<name>A0ACC2UY67_9TREE</name>
<dbReference type="Proteomes" id="UP001230649">
    <property type="component" value="Unassembled WGS sequence"/>
</dbReference>
<comment type="caution">
    <text evidence="1">The sequence shown here is derived from an EMBL/GenBank/DDBJ whole genome shotgun (WGS) entry which is preliminary data.</text>
</comment>
<gene>
    <name evidence="1" type="ORF">QFC20_007669</name>
</gene>
<protein>
    <submittedName>
        <fullName evidence="1">Uncharacterized protein</fullName>
    </submittedName>
</protein>
<evidence type="ECO:0000313" key="2">
    <source>
        <dbReference type="Proteomes" id="UP001230649"/>
    </source>
</evidence>
<organism evidence="1 2">
    <name type="scientific">Naganishia adeliensis</name>
    <dbReference type="NCBI Taxonomy" id="92952"/>
    <lineage>
        <taxon>Eukaryota</taxon>
        <taxon>Fungi</taxon>
        <taxon>Dikarya</taxon>
        <taxon>Basidiomycota</taxon>
        <taxon>Agaricomycotina</taxon>
        <taxon>Tremellomycetes</taxon>
        <taxon>Filobasidiales</taxon>
        <taxon>Filobasidiaceae</taxon>
        <taxon>Naganishia</taxon>
    </lineage>
</organism>
<sequence>MPSHESQLAAVAIASAVFGYCLAKSAISRSLPHPLEQPSPMRETSAVPPLPERTTEEPTKSTKKKNKTKAAPLPEQDAEGEMDAGSDSEDERAAVTEATLDQINPGKWEECKLVLVVNQELGMGKGKIAAQCGHATLACYKTLLTQNPKLLKHWEQTGQAKVAVKCTSSAELLRLQSEARKLNLCARSIQDA</sequence>
<evidence type="ECO:0000313" key="1">
    <source>
        <dbReference type="EMBL" id="KAJ9091292.1"/>
    </source>
</evidence>
<reference evidence="1" key="1">
    <citation type="submission" date="2023-04" db="EMBL/GenBank/DDBJ databases">
        <title>Draft Genome sequencing of Naganishia species isolated from polar environments using Oxford Nanopore Technology.</title>
        <authorList>
            <person name="Leo P."/>
            <person name="Venkateswaran K."/>
        </authorList>
    </citation>
    <scope>NUCLEOTIDE SEQUENCE</scope>
    <source>
        <strain evidence="1">MNA-CCFEE 5262</strain>
    </source>
</reference>
<keyword evidence="2" id="KW-1185">Reference proteome</keyword>